<dbReference type="GO" id="GO:0008081">
    <property type="term" value="F:phosphoric diester hydrolase activity"/>
    <property type="evidence" value="ECO:0007669"/>
    <property type="project" value="InterPro"/>
</dbReference>
<evidence type="ECO:0008006" key="5">
    <source>
        <dbReference type="Google" id="ProtNLM"/>
    </source>
</evidence>
<evidence type="ECO:0000313" key="4">
    <source>
        <dbReference type="Proteomes" id="UP001365542"/>
    </source>
</evidence>
<gene>
    <name evidence="3" type="ORF">TWF694_007271</name>
</gene>
<comment type="caution">
    <text evidence="3">The sequence shown here is derived from an EMBL/GenBank/DDBJ whole genome shotgun (WGS) entry which is preliminary data.</text>
</comment>
<keyword evidence="2" id="KW-0732">Signal</keyword>
<dbReference type="InterPro" id="IPR017946">
    <property type="entry name" value="PLC-like_Pdiesterase_TIM-brl"/>
</dbReference>
<feature type="compositionally biased region" description="Polar residues" evidence="1">
    <location>
        <begin position="341"/>
        <end position="351"/>
    </location>
</feature>
<dbReference type="Gene3D" id="3.20.20.190">
    <property type="entry name" value="Phosphatidylinositol (PI) phosphodiesterase"/>
    <property type="match status" value="1"/>
</dbReference>
<evidence type="ECO:0000256" key="2">
    <source>
        <dbReference type="SAM" id="SignalP"/>
    </source>
</evidence>
<dbReference type="PANTHER" id="PTHR13593:SF80">
    <property type="entry name" value="PLC-LIKE PHOSPHODIESTERASE"/>
    <property type="match status" value="1"/>
</dbReference>
<evidence type="ECO:0000313" key="3">
    <source>
        <dbReference type="EMBL" id="KAK6541461.1"/>
    </source>
</evidence>
<keyword evidence="4" id="KW-1185">Reference proteome</keyword>
<protein>
    <recommendedName>
        <fullName evidence="5">PLC-like phosphodiesterase</fullName>
    </recommendedName>
</protein>
<dbReference type="InterPro" id="IPR051057">
    <property type="entry name" value="PI-PLC_domain"/>
</dbReference>
<sequence length="392" mass="41859">MIFPIFPSLLFAALLATSSAQSSPSSPPSSTWTEVTPTVASATTDLAASASPELSCNGSPLLCDRKYNNITYMGAHDSAFLHDASTGESLAGNQNFNATIALDSGIRFLQAQVHNQEGTLELCHTSCFLLDAGTLTAWLTKIRYWLDQNPNEVITILLVNSDNVDTSQFGAAFTASGLSNYGYTPQSPTGSSTNWPTLRTMITTNKRLVAFVTGITYTTTYPYLLNEFTHIFETPFTVLSLTGFNCTLDRPSGFPSFTAALSAGMMPLMNHFADTEIALNIAIPNLLDIKTTNSPSTTKTGALGLHAANCLAQWGQKPIFILVDFYDQGPAIDTANKLNGVTPTQNKPVPSTTTTANNTATTTHSGASLTRVSYATFASIISSVLVVIFLSI</sequence>
<dbReference type="Proteomes" id="UP001365542">
    <property type="component" value="Unassembled WGS sequence"/>
</dbReference>
<dbReference type="AlphaFoldDB" id="A0AAV9XIU9"/>
<feature type="signal peptide" evidence="2">
    <location>
        <begin position="1"/>
        <end position="20"/>
    </location>
</feature>
<feature type="region of interest" description="Disordered" evidence="1">
    <location>
        <begin position="341"/>
        <end position="362"/>
    </location>
</feature>
<evidence type="ECO:0000256" key="1">
    <source>
        <dbReference type="SAM" id="MobiDB-lite"/>
    </source>
</evidence>
<dbReference type="PANTHER" id="PTHR13593">
    <property type="match status" value="1"/>
</dbReference>
<reference evidence="3 4" key="1">
    <citation type="submission" date="2019-10" db="EMBL/GenBank/DDBJ databases">
        <authorList>
            <person name="Palmer J.M."/>
        </authorList>
    </citation>
    <scope>NUCLEOTIDE SEQUENCE [LARGE SCALE GENOMIC DNA]</scope>
    <source>
        <strain evidence="3 4">TWF694</strain>
    </source>
</reference>
<dbReference type="Pfam" id="PF26146">
    <property type="entry name" value="PI-PLC_X"/>
    <property type="match status" value="1"/>
</dbReference>
<organism evidence="3 4">
    <name type="scientific">Orbilia ellipsospora</name>
    <dbReference type="NCBI Taxonomy" id="2528407"/>
    <lineage>
        <taxon>Eukaryota</taxon>
        <taxon>Fungi</taxon>
        <taxon>Dikarya</taxon>
        <taxon>Ascomycota</taxon>
        <taxon>Pezizomycotina</taxon>
        <taxon>Orbiliomycetes</taxon>
        <taxon>Orbiliales</taxon>
        <taxon>Orbiliaceae</taxon>
        <taxon>Orbilia</taxon>
    </lineage>
</organism>
<dbReference type="EMBL" id="JAVHJO010000003">
    <property type="protein sequence ID" value="KAK6541461.1"/>
    <property type="molecule type" value="Genomic_DNA"/>
</dbReference>
<dbReference type="SUPFAM" id="SSF51695">
    <property type="entry name" value="PLC-like phosphodiesterases"/>
    <property type="match status" value="1"/>
</dbReference>
<feature type="chain" id="PRO_5043765672" description="PLC-like phosphodiesterase" evidence="2">
    <location>
        <begin position="21"/>
        <end position="392"/>
    </location>
</feature>
<accession>A0AAV9XIU9</accession>
<dbReference type="GO" id="GO:0006629">
    <property type="term" value="P:lipid metabolic process"/>
    <property type="evidence" value="ECO:0007669"/>
    <property type="project" value="InterPro"/>
</dbReference>
<name>A0AAV9XIU9_9PEZI</name>
<proteinExistence type="predicted"/>
<feature type="compositionally biased region" description="Low complexity" evidence="1">
    <location>
        <begin position="352"/>
        <end position="362"/>
    </location>
</feature>